<keyword evidence="5" id="KW-1185">Reference proteome</keyword>
<feature type="transmembrane region" description="Helical" evidence="2">
    <location>
        <begin position="481"/>
        <end position="499"/>
    </location>
</feature>
<reference evidence="4 5" key="1">
    <citation type="journal article" date="2019" name="Int. J. Syst. Evol. Microbiol.">
        <title>The Global Catalogue of Microorganisms (GCM) 10K type strain sequencing project: providing services to taxonomists for standard genome sequencing and annotation.</title>
        <authorList>
            <consortium name="The Broad Institute Genomics Platform"/>
            <consortium name="The Broad Institute Genome Sequencing Center for Infectious Disease"/>
            <person name="Wu L."/>
            <person name="Ma J."/>
        </authorList>
    </citation>
    <scope>NUCLEOTIDE SEQUENCE [LARGE SCALE GENOMIC DNA]</scope>
    <source>
        <strain evidence="4 5">CGMCC 1.12125</strain>
    </source>
</reference>
<gene>
    <name evidence="4" type="ORF">ACFR9U_12860</name>
</gene>
<dbReference type="InterPro" id="IPR055706">
    <property type="entry name" value="Slg1/2_DUF7282"/>
</dbReference>
<dbReference type="EMBL" id="JBHUDJ010000006">
    <property type="protein sequence ID" value="MFD1587871.1"/>
    <property type="molecule type" value="Genomic_DNA"/>
</dbReference>
<sequence>MQRARTLVVAVLFAGLALAVGSGVAAGAPTTAGGTDATAADEGANLTVFVAPGSHLDAMQDADTVAEYGNVTITARSHVTLSDTLVLQVSAPGLDDAVRSQPGNETTTKFFSLLDGERASLTGTEAFTPSDTTPKVFSLTDPESTAVTHVDGSTYQLVVNLSAVDTVLDKNRNGRPDDGATRPIDSGDVYQVRFALDEYATNASILVFPVAVDFEAGESGNSPVLFPMPDQQVRAHTTLAPGTELRIELTGTGAEPFQRTKTVRVTGRDQPAFTATYDLVDAPDGIPLLFVVKNGDQNVGKAEGRIPNLTASLSVPDRIDTKDRIRLQRANFSHDGFLIVRAGGPDGPIVGNRFLEAGAYDGLTVQFSQPVKADALHVSAYVDVDTDRIFDRSGPDRPYRTGSTLVSATVDVSGTSGTPAVTTRPPATTTRAPTTSTTASGGSERSATASEFPGPTDGRPSATGTTTGFTPYTITAANGPGFSAGVTLAAMLVLFALLARRR</sequence>
<evidence type="ECO:0000256" key="1">
    <source>
        <dbReference type="SAM" id="MobiDB-lite"/>
    </source>
</evidence>
<keyword evidence="2" id="KW-1133">Transmembrane helix</keyword>
<protein>
    <recommendedName>
        <fullName evidence="3">DUF7282 domain-containing protein</fullName>
    </recommendedName>
</protein>
<dbReference type="RefSeq" id="WP_247380508.1">
    <property type="nucleotide sequence ID" value="NZ_JALLGV010000008.1"/>
</dbReference>
<feature type="domain" description="DUF7282" evidence="3">
    <location>
        <begin position="311"/>
        <end position="412"/>
    </location>
</feature>
<evidence type="ECO:0000259" key="3">
    <source>
        <dbReference type="Pfam" id="PF23951"/>
    </source>
</evidence>
<keyword evidence="2" id="KW-0812">Transmembrane</keyword>
<accession>A0ABD6CCW6</accession>
<keyword evidence="2" id="KW-0472">Membrane</keyword>
<dbReference type="Proteomes" id="UP001597119">
    <property type="component" value="Unassembled WGS sequence"/>
</dbReference>
<evidence type="ECO:0000256" key="2">
    <source>
        <dbReference type="SAM" id="Phobius"/>
    </source>
</evidence>
<comment type="caution">
    <text evidence="4">The sequence shown here is derived from an EMBL/GenBank/DDBJ whole genome shotgun (WGS) entry which is preliminary data.</text>
</comment>
<feature type="compositionally biased region" description="Low complexity" evidence="1">
    <location>
        <begin position="417"/>
        <end position="450"/>
    </location>
</feature>
<name>A0ABD6CCW6_9EURY</name>
<organism evidence="4 5">
    <name type="scientific">Halorientalis brevis</name>
    <dbReference type="NCBI Taxonomy" id="1126241"/>
    <lineage>
        <taxon>Archaea</taxon>
        <taxon>Methanobacteriati</taxon>
        <taxon>Methanobacteriota</taxon>
        <taxon>Stenosarchaea group</taxon>
        <taxon>Halobacteria</taxon>
        <taxon>Halobacteriales</taxon>
        <taxon>Haloarculaceae</taxon>
        <taxon>Halorientalis</taxon>
    </lineage>
</organism>
<dbReference type="AlphaFoldDB" id="A0ABD6CCW6"/>
<evidence type="ECO:0000313" key="5">
    <source>
        <dbReference type="Proteomes" id="UP001597119"/>
    </source>
</evidence>
<dbReference type="Pfam" id="PF23951">
    <property type="entry name" value="DUF7282"/>
    <property type="match status" value="1"/>
</dbReference>
<feature type="region of interest" description="Disordered" evidence="1">
    <location>
        <begin position="410"/>
        <end position="466"/>
    </location>
</feature>
<proteinExistence type="predicted"/>
<evidence type="ECO:0000313" key="4">
    <source>
        <dbReference type="EMBL" id="MFD1587871.1"/>
    </source>
</evidence>